<evidence type="ECO:0000313" key="3">
    <source>
        <dbReference type="Proteomes" id="UP001165342"/>
    </source>
</evidence>
<accession>A0ABT0S1S0</accession>
<reference evidence="2" key="1">
    <citation type="submission" date="2022-05" db="EMBL/GenBank/DDBJ databases">
        <authorList>
            <person name="Jo J.-H."/>
            <person name="Im W.-T."/>
        </authorList>
    </citation>
    <scope>NUCLEOTIDE SEQUENCE</scope>
    <source>
        <strain evidence="2">SE220</strain>
    </source>
</reference>
<comment type="caution">
    <text evidence="2">The sequence shown here is derived from an EMBL/GenBank/DDBJ whole genome shotgun (WGS) entry which is preliminary data.</text>
</comment>
<dbReference type="EMBL" id="JAMGBE010000002">
    <property type="protein sequence ID" value="MCL6729798.1"/>
    <property type="molecule type" value="Genomic_DNA"/>
</dbReference>
<protein>
    <submittedName>
        <fullName evidence="2">Uncharacterized protein</fullName>
    </submittedName>
</protein>
<evidence type="ECO:0000313" key="2">
    <source>
        <dbReference type="EMBL" id="MCL6729798.1"/>
    </source>
</evidence>
<dbReference type="RefSeq" id="WP_249831270.1">
    <property type="nucleotide sequence ID" value="NZ_JAMGBE010000002.1"/>
</dbReference>
<gene>
    <name evidence="2" type="ORF">LZ538_06975</name>
</gene>
<proteinExistence type="predicted"/>
<organism evidence="2 3">
    <name type="scientific">Sphingomonas hankyongi</name>
    <dbReference type="NCBI Taxonomy" id="2908209"/>
    <lineage>
        <taxon>Bacteria</taxon>
        <taxon>Pseudomonadati</taxon>
        <taxon>Pseudomonadota</taxon>
        <taxon>Alphaproteobacteria</taxon>
        <taxon>Sphingomonadales</taxon>
        <taxon>Sphingomonadaceae</taxon>
        <taxon>Sphingomonas</taxon>
    </lineage>
</organism>
<evidence type="ECO:0000256" key="1">
    <source>
        <dbReference type="SAM" id="MobiDB-lite"/>
    </source>
</evidence>
<keyword evidence="3" id="KW-1185">Reference proteome</keyword>
<dbReference type="Proteomes" id="UP001165342">
    <property type="component" value="Unassembled WGS sequence"/>
</dbReference>
<sequence>MLALRSEGCGLDGAVATGAQELVSPFRQRNRAQDFTFCDALWFPALFGGRIKEMPRERIDTGSDKRYVRRDKEGRFKESEDVGRSSAQDQKRDSKTTPKRGEGDKGDR</sequence>
<name>A0ABT0S1S0_9SPHN</name>
<feature type="region of interest" description="Disordered" evidence="1">
    <location>
        <begin position="58"/>
        <end position="108"/>
    </location>
</feature>